<evidence type="ECO:0000256" key="1">
    <source>
        <dbReference type="PROSITE-ProRule" id="PRU00339"/>
    </source>
</evidence>
<protein>
    <submittedName>
        <fullName evidence="3">Zinc ribbon domain-containing protein</fullName>
    </submittedName>
</protein>
<keyword evidence="4" id="KW-1185">Reference proteome</keyword>
<name>A0ABU9XED3_9BACI</name>
<dbReference type="EMBL" id="JBDIML010000001">
    <property type="protein sequence ID" value="MEN2766619.1"/>
    <property type="molecule type" value="Genomic_DNA"/>
</dbReference>
<dbReference type="PROSITE" id="PS50005">
    <property type="entry name" value="TPR"/>
    <property type="match status" value="1"/>
</dbReference>
<comment type="caution">
    <text evidence="3">The sequence shown here is derived from an EMBL/GenBank/DDBJ whole genome shotgun (WGS) entry which is preliminary data.</text>
</comment>
<reference evidence="3 4" key="1">
    <citation type="submission" date="2024-05" db="EMBL/GenBank/DDBJ databases">
        <authorList>
            <person name="Haq I."/>
            <person name="Ullah Z."/>
            <person name="Ahmad R."/>
            <person name="Li M."/>
            <person name="Tong Y."/>
        </authorList>
    </citation>
    <scope>NUCLEOTIDE SEQUENCE [LARGE SCALE GENOMIC DNA]</scope>
    <source>
        <strain evidence="3 4">16A2E</strain>
    </source>
</reference>
<accession>A0ABU9XED3</accession>
<keyword evidence="2" id="KW-1133">Transmembrane helix</keyword>
<feature type="transmembrane region" description="Helical" evidence="2">
    <location>
        <begin position="42"/>
        <end position="63"/>
    </location>
</feature>
<evidence type="ECO:0000313" key="3">
    <source>
        <dbReference type="EMBL" id="MEN2766619.1"/>
    </source>
</evidence>
<proteinExistence type="predicted"/>
<dbReference type="InterPro" id="IPR019734">
    <property type="entry name" value="TPR_rpt"/>
</dbReference>
<keyword evidence="2" id="KW-0812">Transmembrane</keyword>
<dbReference type="RefSeq" id="WP_345824063.1">
    <property type="nucleotide sequence ID" value="NZ_JBDIML010000001.1"/>
</dbReference>
<keyword evidence="1" id="KW-0802">TPR repeat</keyword>
<evidence type="ECO:0000313" key="4">
    <source>
        <dbReference type="Proteomes" id="UP001444625"/>
    </source>
</evidence>
<keyword evidence="2" id="KW-0472">Membrane</keyword>
<evidence type="ECO:0000256" key="2">
    <source>
        <dbReference type="SAM" id="Phobius"/>
    </source>
</evidence>
<feature type="repeat" description="TPR" evidence="1">
    <location>
        <begin position="71"/>
        <end position="104"/>
    </location>
</feature>
<gene>
    <name evidence="3" type="ORF">ABC228_05410</name>
</gene>
<sequence length="386" mass="44123">MLHCPYCGSVVKEEEQFCVSCGEELPEDINERYTNKKHYKKLWVMPFITLVMVLLAVSLYQGYLQKQTSQAKQNYELGEKSLAEEDYDAAKDYFTKALDEKSNFKQGKTALEFVKNALAIKDSIVESTKELEENNFQSALTLLNDAEASLKNYNGAATTNLVDDIVLQRSTVKLEQLKALLEENPSIDELKVLLWEADAIKSDEAVQITESIRNQIIDFSYTKASEQLSMKQFSDAQLIVEDGLKYAPNSEKLLSLKTTIEKEKVSFEVTQQERIQQALDTAEEEREMNENDAVELISVDIENDEQGNLVVKGEVKSVATIPINSVLVEYSLLTNENEFLSNTVYVYPDTLYPNETGKFEFTHYDIKENVKEMDINVKKITWYTNY</sequence>
<dbReference type="Proteomes" id="UP001444625">
    <property type="component" value="Unassembled WGS sequence"/>
</dbReference>
<organism evidence="3 4">
    <name type="scientific">Ornithinibacillus xuwenensis</name>
    <dbReference type="NCBI Taxonomy" id="3144668"/>
    <lineage>
        <taxon>Bacteria</taxon>
        <taxon>Bacillati</taxon>
        <taxon>Bacillota</taxon>
        <taxon>Bacilli</taxon>
        <taxon>Bacillales</taxon>
        <taxon>Bacillaceae</taxon>
        <taxon>Ornithinibacillus</taxon>
    </lineage>
</organism>